<feature type="region of interest" description="Disordered" evidence="1">
    <location>
        <begin position="1"/>
        <end position="75"/>
    </location>
</feature>
<dbReference type="OrthoDB" id="123877at2759"/>
<evidence type="ECO:0000313" key="3">
    <source>
        <dbReference type="Proteomes" id="UP001165121"/>
    </source>
</evidence>
<feature type="compositionally biased region" description="Low complexity" evidence="1">
    <location>
        <begin position="22"/>
        <end position="34"/>
    </location>
</feature>
<dbReference type="EMBL" id="BSXT01000031">
    <property type="protein sequence ID" value="GMF15297.1"/>
    <property type="molecule type" value="Genomic_DNA"/>
</dbReference>
<dbReference type="Proteomes" id="UP001165121">
    <property type="component" value="Unassembled WGS sequence"/>
</dbReference>
<name>A0A9W6TKR6_9STRA</name>
<keyword evidence="3" id="KW-1185">Reference proteome</keyword>
<dbReference type="AlphaFoldDB" id="A0A9W6TKR6"/>
<comment type="caution">
    <text evidence="2">The sequence shown here is derived from an EMBL/GenBank/DDBJ whole genome shotgun (WGS) entry which is preliminary data.</text>
</comment>
<evidence type="ECO:0000313" key="2">
    <source>
        <dbReference type="EMBL" id="GMF15297.1"/>
    </source>
</evidence>
<reference evidence="2" key="1">
    <citation type="submission" date="2023-04" db="EMBL/GenBank/DDBJ databases">
        <title>Phytophthora fragariaefolia NBRC 109709.</title>
        <authorList>
            <person name="Ichikawa N."/>
            <person name="Sato H."/>
            <person name="Tonouchi N."/>
        </authorList>
    </citation>
    <scope>NUCLEOTIDE SEQUENCE</scope>
    <source>
        <strain evidence="2">NBRC 109709</strain>
    </source>
</reference>
<protein>
    <submittedName>
        <fullName evidence="2">Unnamed protein product</fullName>
    </submittedName>
</protein>
<sequence length="175" mass="18757">MTTRRENSGSEGSSSEEEEVNEATGLLDTLLLDAETPDDARNDEHGSASDAGGLVDDLGDRISDGEGDYEETESNSRRTMELVTNVDGEQAVVYLTDVFFVPGATHGLLAIGLAAEQGFDFDYYPQVRSLRVREDGPTVIVSTPHDATWGFQVTHPICIPALGSAASVELQCMTS</sequence>
<evidence type="ECO:0000256" key="1">
    <source>
        <dbReference type="SAM" id="MobiDB-lite"/>
    </source>
</evidence>
<proteinExistence type="predicted"/>
<feature type="compositionally biased region" description="Basic and acidic residues" evidence="1">
    <location>
        <begin position="38"/>
        <end position="47"/>
    </location>
</feature>
<accession>A0A9W6TKR6</accession>
<gene>
    <name evidence="2" type="ORF">Pfra01_000037500</name>
</gene>
<organism evidence="2 3">
    <name type="scientific">Phytophthora fragariaefolia</name>
    <dbReference type="NCBI Taxonomy" id="1490495"/>
    <lineage>
        <taxon>Eukaryota</taxon>
        <taxon>Sar</taxon>
        <taxon>Stramenopiles</taxon>
        <taxon>Oomycota</taxon>
        <taxon>Peronosporomycetes</taxon>
        <taxon>Peronosporales</taxon>
        <taxon>Peronosporaceae</taxon>
        <taxon>Phytophthora</taxon>
    </lineage>
</organism>